<protein>
    <submittedName>
        <fullName evidence="3">GNAT family N-acetyltransferase</fullName>
    </submittedName>
</protein>
<dbReference type="Pfam" id="PF00583">
    <property type="entry name" value="Acetyltransf_1"/>
    <property type="match status" value="1"/>
</dbReference>
<dbReference type="GO" id="GO:0016747">
    <property type="term" value="F:acyltransferase activity, transferring groups other than amino-acyl groups"/>
    <property type="evidence" value="ECO:0007669"/>
    <property type="project" value="InterPro"/>
</dbReference>
<dbReference type="Gene3D" id="3.40.630.30">
    <property type="match status" value="1"/>
</dbReference>
<dbReference type="SUPFAM" id="SSF55729">
    <property type="entry name" value="Acyl-CoA N-acyltransferases (Nat)"/>
    <property type="match status" value="1"/>
</dbReference>
<dbReference type="AlphaFoldDB" id="A0A850LJ55"/>
<dbReference type="SMR" id="A0A850LJ55"/>
<name>A0A850LJ55_9RHOB</name>
<evidence type="ECO:0000256" key="1">
    <source>
        <dbReference type="SAM" id="MobiDB-lite"/>
    </source>
</evidence>
<gene>
    <name evidence="3" type="ORF">HW564_13930</name>
</gene>
<dbReference type="PROSITE" id="PS51186">
    <property type="entry name" value="GNAT"/>
    <property type="match status" value="1"/>
</dbReference>
<dbReference type="OMA" id="WEPLAIM"/>
<organism evidence="3 4">
    <name type="scientific">Ruegeria pomeroyi</name>
    <dbReference type="NCBI Taxonomy" id="89184"/>
    <lineage>
        <taxon>Bacteria</taxon>
        <taxon>Pseudomonadati</taxon>
        <taxon>Pseudomonadota</taxon>
        <taxon>Alphaproteobacteria</taxon>
        <taxon>Rhodobacterales</taxon>
        <taxon>Roseobacteraceae</taxon>
        <taxon>Ruegeria</taxon>
    </lineage>
</organism>
<comment type="caution">
    <text evidence="3">The sequence shown here is derived from an EMBL/GenBank/DDBJ whole genome shotgun (WGS) entry which is preliminary data.</text>
</comment>
<dbReference type="EMBL" id="JABXIY010000038">
    <property type="protein sequence ID" value="NVK98026.1"/>
    <property type="molecule type" value="Genomic_DNA"/>
</dbReference>
<dbReference type="Proteomes" id="UP000565723">
    <property type="component" value="Unassembled WGS sequence"/>
</dbReference>
<dbReference type="RefSeq" id="WP_011049437.1">
    <property type="nucleotide sequence ID" value="NZ_CP076685.1"/>
</dbReference>
<sequence length="242" mass="26077">MTPDWFAVVDATWPAADSRTDGTLTLREGRGGGKRVSAASASGAVSEPQIEAAEAAMRQMGQPPLFQLRPGDEGLDAALAGRGYSIVDPVNIYACPVSQLTDLPMPRVTVFALWEPLAIMRELWAEGGIGPGRLAVMDRVKGPKTGLLMRHQDKPGGVAFVAIHDGVAMLHALEIPPHQRRKGLGKWAMRGAAFWALDNGAHTLSVICTKANEGANALYRSLGMQLVGEYHYRLLQEERQTA</sequence>
<accession>A0A850LJ55</accession>
<feature type="region of interest" description="Disordered" evidence="1">
    <location>
        <begin position="21"/>
        <end position="43"/>
    </location>
</feature>
<evidence type="ECO:0000259" key="2">
    <source>
        <dbReference type="PROSITE" id="PS51186"/>
    </source>
</evidence>
<reference evidence="3 4" key="1">
    <citation type="journal article" date="2020" name="Proc. Natl. Acad. Sci. U.S.A.">
        <title>Ecological drivers of bacterial community assembly in synthetic phycospheres.</title>
        <authorList>
            <person name="Fu H."/>
            <person name="Uchimiya M."/>
            <person name="Gore J."/>
            <person name="Moran M.A."/>
        </authorList>
    </citation>
    <scope>NUCLEOTIDE SEQUENCE [LARGE SCALE GENOMIC DNA]</scope>
    <source>
        <strain evidence="3">HF-Din03</strain>
    </source>
</reference>
<proteinExistence type="predicted"/>
<evidence type="ECO:0000313" key="4">
    <source>
        <dbReference type="Proteomes" id="UP000565723"/>
    </source>
</evidence>
<keyword evidence="3" id="KW-0808">Transferase</keyword>
<dbReference type="CDD" id="cd04301">
    <property type="entry name" value="NAT_SF"/>
    <property type="match status" value="1"/>
</dbReference>
<evidence type="ECO:0000313" key="3">
    <source>
        <dbReference type="EMBL" id="NVK98026.1"/>
    </source>
</evidence>
<dbReference type="InterPro" id="IPR000182">
    <property type="entry name" value="GNAT_dom"/>
</dbReference>
<dbReference type="InterPro" id="IPR016181">
    <property type="entry name" value="Acyl_CoA_acyltransferase"/>
</dbReference>
<feature type="domain" description="N-acetyltransferase" evidence="2">
    <location>
        <begin position="103"/>
        <end position="242"/>
    </location>
</feature>